<dbReference type="EMBL" id="JAME01000013">
    <property type="protein sequence ID" value="ETX29016.1"/>
    <property type="molecule type" value="Genomic_DNA"/>
</dbReference>
<proteinExistence type="predicted"/>
<dbReference type="PANTHER" id="PTHR30565">
    <property type="entry name" value="PROTEIN YCIF"/>
    <property type="match status" value="1"/>
</dbReference>
<dbReference type="AlphaFoldDB" id="X7FAB4"/>
<dbReference type="CDD" id="cd07909">
    <property type="entry name" value="YciF"/>
    <property type="match status" value="1"/>
</dbReference>
<dbReference type="InterPro" id="IPR012347">
    <property type="entry name" value="Ferritin-like"/>
</dbReference>
<sequence length="166" mass="18244">MALLSKDIESLDGLFLHTLRDIYYAEKQIEKALPKMADKASDDGLRQAFRSHLEETHEHVARLDQVFEHIGEKASGVTCPAIDGIIEEAEEISDEIADSQTLDAALAAAAQAVEHYEMSRYGSLVAWARQLGHSESAKILEATLDEEKEADAKLNKVALDRLNAAA</sequence>
<dbReference type="Pfam" id="PF05974">
    <property type="entry name" value="DUF892"/>
    <property type="match status" value="1"/>
</dbReference>
<organism evidence="1 2">
    <name type="scientific">Roseivivax isoporae LMG 25204</name>
    <dbReference type="NCBI Taxonomy" id="1449351"/>
    <lineage>
        <taxon>Bacteria</taxon>
        <taxon>Pseudomonadati</taxon>
        <taxon>Pseudomonadota</taxon>
        <taxon>Alphaproteobacteria</taxon>
        <taxon>Rhodobacterales</taxon>
        <taxon>Roseobacteraceae</taxon>
        <taxon>Roseivivax</taxon>
    </lineage>
</organism>
<name>X7FAB4_9RHOB</name>
<dbReference type="PANTHER" id="PTHR30565:SF9">
    <property type="entry name" value="PROTEIN YCIF"/>
    <property type="match status" value="1"/>
</dbReference>
<keyword evidence="2" id="KW-1185">Reference proteome</keyword>
<gene>
    <name evidence="1" type="ORF">RISW2_03485</name>
</gene>
<dbReference type="SUPFAM" id="SSF47240">
    <property type="entry name" value="Ferritin-like"/>
    <property type="match status" value="1"/>
</dbReference>
<evidence type="ECO:0000313" key="2">
    <source>
        <dbReference type="Proteomes" id="UP000023430"/>
    </source>
</evidence>
<dbReference type="OrthoDB" id="9795056at2"/>
<dbReference type="InterPro" id="IPR009078">
    <property type="entry name" value="Ferritin-like_SF"/>
</dbReference>
<dbReference type="eggNOG" id="COG3685">
    <property type="taxonomic scope" value="Bacteria"/>
</dbReference>
<dbReference type="PATRIC" id="fig|1449351.3.peg.2063"/>
<dbReference type="Proteomes" id="UP000023430">
    <property type="component" value="Unassembled WGS sequence"/>
</dbReference>
<dbReference type="STRING" id="1449351.RISW2_03485"/>
<dbReference type="Gene3D" id="1.20.1260.10">
    <property type="match status" value="1"/>
</dbReference>
<dbReference type="InterPro" id="IPR010287">
    <property type="entry name" value="DUF892_YciF-like"/>
</dbReference>
<evidence type="ECO:0000313" key="1">
    <source>
        <dbReference type="EMBL" id="ETX29016.1"/>
    </source>
</evidence>
<accession>X7FAB4</accession>
<protein>
    <submittedName>
        <fullName evidence="1">Uncharacterized protein</fullName>
    </submittedName>
</protein>
<comment type="caution">
    <text evidence="1">The sequence shown here is derived from an EMBL/GenBank/DDBJ whole genome shotgun (WGS) entry which is preliminary data.</text>
</comment>
<dbReference type="RefSeq" id="WP_043770021.1">
    <property type="nucleotide sequence ID" value="NZ_JAME01000013.1"/>
</dbReference>
<reference evidence="1 2" key="1">
    <citation type="submission" date="2014-01" db="EMBL/GenBank/DDBJ databases">
        <title>Roseivivax isoporae LMG 25204 Genome Sequencing.</title>
        <authorList>
            <person name="Lai Q."/>
            <person name="Li G."/>
            <person name="Shao Z."/>
        </authorList>
    </citation>
    <scope>NUCLEOTIDE SEQUENCE [LARGE SCALE GENOMIC DNA]</scope>
    <source>
        <strain evidence="1 2">LMG 25204</strain>
    </source>
</reference>
<dbReference type="InterPro" id="IPR047114">
    <property type="entry name" value="YciF"/>
</dbReference>